<organism evidence="1 2">
    <name type="scientific">Paraburkholderia susongensis</name>
    <dbReference type="NCBI Taxonomy" id="1515439"/>
    <lineage>
        <taxon>Bacteria</taxon>
        <taxon>Pseudomonadati</taxon>
        <taxon>Pseudomonadota</taxon>
        <taxon>Betaproteobacteria</taxon>
        <taxon>Burkholderiales</taxon>
        <taxon>Burkholderiaceae</taxon>
        <taxon>Paraburkholderia</taxon>
    </lineage>
</organism>
<accession>A0A1X7M4U8</accession>
<dbReference type="EMBL" id="FXAT01000020">
    <property type="protein sequence ID" value="SMG61218.1"/>
    <property type="molecule type" value="Genomic_DNA"/>
</dbReference>
<dbReference type="AlphaFoldDB" id="A0A1X7M4U8"/>
<reference evidence="2" key="1">
    <citation type="submission" date="2017-04" db="EMBL/GenBank/DDBJ databases">
        <authorList>
            <person name="Varghese N."/>
            <person name="Submissions S."/>
        </authorList>
    </citation>
    <scope>NUCLEOTIDE SEQUENCE [LARGE SCALE GENOMIC DNA]</scope>
    <source>
        <strain evidence="2">LMG 29540</strain>
    </source>
</reference>
<dbReference type="Proteomes" id="UP000193228">
    <property type="component" value="Unassembled WGS sequence"/>
</dbReference>
<gene>
    <name evidence="1" type="ORF">SAMN06265784_12039</name>
</gene>
<keyword evidence="2" id="KW-1185">Reference proteome</keyword>
<protein>
    <submittedName>
        <fullName evidence="1">Uncharacterized protein</fullName>
    </submittedName>
</protein>
<name>A0A1X7M4U8_9BURK</name>
<evidence type="ECO:0000313" key="2">
    <source>
        <dbReference type="Proteomes" id="UP000193228"/>
    </source>
</evidence>
<proteinExistence type="predicted"/>
<sequence length="63" mass="7230">MIFRGVYNPKVNPLIFKQPLDEIQIALAKLHTVLSGFIVKAQIEIEIRGLLRLEYLPNNLRNG</sequence>
<evidence type="ECO:0000313" key="1">
    <source>
        <dbReference type="EMBL" id="SMG61218.1"/>
    </source>
</evidence>